<name>A0ABQ5KPP6_9EUKA</name>
<dbReference type="Proteomes" id="UP001057375">
    <property type="component" value="Unassembled WGS sequence"/>
</dbReference>
<evidence type="ECO:0000256" key="2">
    <source>
        <dbReference type="ARBA" id="ARBA00022574"/>
    </source>
</evidence>
<feature type="compositionally biased region" description="Basic and acidic residues" evidence="6">
    <location>
        <begin position="448"/>
        <end position="458"/>
    </location>
</feature>
<dbReference type="SMART" id="SM00320">
    <property type="entry name" value="WD40"/>
    <property type="match status" value="4"/>
</dbReference>
<protein>
    <recommendedName>
        <fullName evidence="7">IFT140 first beta-propeller domain-containing protein</fullName>
    </recommendedName>
</protein>
<feature type="non-terminal residue" evidence="8">
    <location>
        <position position="1539"/>
    </location>
</feature>
<accession>A0ABQ5KPP6</accession>
<evidence type="ECO:0000256" key="6">
    <source>
        <dbReference type="SAM" id="MobiDB-lite"/>
    </source>
</evidence>
<evidence type="ECO:0000259" key="7">
    <source>
        <dbReference type="Pfam" id="PF23383"/>
    </source>
</evidence>
<evidence type="ECO:0000256" key="5">
    <source>
        <dbReference type="ARBA" id="ARBA00023273"/>
    </source>
</evidence>
<evidence type="ECO:0000256" key="1">
    <source>
        <dbReference type="ARBA" id="ARBA00004138"/>
    </source>
</evidence>
<sequence length="1539" mass="168897">MKDNTETLWVSDRVDLSSFDQQSRLITDYSPSENRLAVAGEGKVNIFQTNAFGQYQPLPHLVLKRELKIVRISWHPIYPVIAVAWEGGTLSLWDLRTEKTLDDTVRHEGSNISFLQWACNGKRLISGDTHGSVIVWAVYCPENEQQEQYPLYLEALKDYKKDKAGAAKYCVVRSLDQSGALRPDLCGMTWEAYGDEYLSVAEFIEDDARNVEIDFVVAFENGLVMLCDDHGRFSNAFSMGTTPIALLYWTFKDSIVCVSKDGLLTVHAYKQTNSSLKVIQQRKVTINIPKPSETSIRADSRGMSVVWAGPSSIATTGGKDIRIWSLIDESVVVLNLSALQIHSIMAGMEIVESDRWDEDDVDFIQKESALFKKRVQTRFKDLSWHQEKQCLCAQLLCTSSPRKKHTRKDGEGNTFIKTTQMQAVAVWESIGMPGAEIMGIVNIDLGEGKESTGKKESTESFASGSDSTPSFSPLASLPTMPSLAASALLSLHKEKKEVLEGELNFSVVLGQEADEDDDGDPEYASYLSLVPKRIFLSSIPSGPLICSVEGTPDLFILSPHRPIVASSPSGRYACVQRGKNLLNLYGNSNIPMLSSSASSEPLKLPLVASDSTPIAVDGAPLARISLPSSLNALSAIAVSEDGTLVVCVCGNEIVPYSVSYSTKKNKSSDDSGTSKKDSTTIEAHPHILDTSVSVRDIRPAHSIKTASSPLRYVAIVGDVVFVANKEKIYRFERIRSSDLEVEDEFKLTSAAPFSLPPSPSSGGFSQSFPSTIYVPNHIASLNGCGDILCASDCSGNFAAWRVLSEANGHHDLTASLHPHRRDDDTLTNQLQSFSSNYITLLPPFSNGSGSDTSITSYSVDYLRESLLIKEDRTEDEEELSFTSCVRNIFVNKDATHYAITFYEDSNPLSRTVSPLLLILTVKDEETDPISRHSHVKDKTEFEDDVIFDDDDDVFVGCQANFSFTLFNYRDELKYPSIVSFFVMNPSIIVISLLSNVQHLRTVIARAYTHSVTVEQYDKEEIEKESEEDDEFYESLLFSLDDIKQLLRKHAFSAGSALSSSSVPSSSSCSPFYSFGSVSLCVLCENGVKDMGTITELRRGEDMIGSQVPWCSVIRRTKRAYDDNPSDMSSGTSMVGVSSESTASKETIRVSNGLFSLHLLPPFLSLFLSPSNIVGVCDFTVSMAHGDVSQAFRLVKGVKSKEVWKSLTTMAIKTHNVQLVKACVMNMSDASISMQIRSIQDVLSRVRRKMIKAEEEKEKEEDIETPRDKKPSKKGEKKSMAIAPLSQQDLLFVVAVSLVFGYVDDAVASLTLHDDSGICVRVLMFCGRWEDAWNLSNTKEHFTRRIILKNLGNVLYRIGDIHGSVLCLRSAGVLLSEVKNIVTSQPYDALGDRTGRMHNIGSDSIMKMVIGKPESASVSTGSTSSGAELTDEQKSVLKWNAMDKEKKGDYDGACAMYLEASDTYSAVRCSFVGAAKQGGMSSGLEAAKELVDVVIKRTGGLGSRMSGTPALSGSSAQKSSLSTSQQLLNGAHLSLAVLLD</sequence>
<dbReference type="InterPro" id="IPR056154">
    <property type="entry name" value="Beta-prop_IFT140_1st"/>
</dbReference>
<feature type="domain" description="IFT140 first beta-propeller" evidence="7">
    <location>
        <begin position="35"/>
        <end position="337"/>
    </location>
</feature>
<comment type="caution">
    <text evidence="8">The sequence shown here is derived from an EMBL/GenBank/DDBJ whole genome shotgun (WGS) entry which is preliminary data.</text>
</comment>
<feature type="compositionally biased region" description="Basic and acidic residues" evidence="6">
    <location>
        <begin position="1263"/>
        <end position="1277"/>
    </location>
</feature>
<dbReference type="PANTHER" id="PTHR15722">
    <property type="entry name" value="IFT140/172-RELATED"/>
    <property type="match status" value="1"/>
</dbReference>
<reference evidence="8" key="1">
    <citation type="submission" date="2022-03" db="EMBL/GenBank/DDBJ databases">
        <title>Draft genome sequence of Aduncisulcus paluster, a free-living microaerophilic Fornicata.</title>
        <authorList>
            <person name="Yuyama I."/>
            <person name="Kume K."/>
            <person name="Tamura T."/>
            <person name="Inagaki Y."/>
            <person name="Hashimoto T."/>
        </authorList>
    </citation>
    <scope>NUCLEOTIDE SEQUENCE</scope>
    <source>
        <strain evidence="8">NY0171</strain>
    </source>
</reference>
<dbReference type="Pfam" id="PF23383">
    <property type="entry name" value="Beta-prop_IFT140_1st"/>
    <property type="match status" value="1"/>
</dbReference>
<keyword evidence="4" id="KW-0969">Cilium</keyword>
<feature type="region of interest" description="Disordered" evidence="6">
    <location>
        <begin position="1253"/>
        <end position="1277"/>
    </location>
</feature>
<keyword evidence="3" id="KW-0677">Repeat</keyword>
<dbReference type="Gene3D" id="2.130.10.10">
    <property type="entry name" value="YVTN repeat-like/Quinoprotein amine dehydrogenase"/>
    <property type="match status" value="1"/>
</dbReference>
<dbReference type="InterPro" id="IPR015943">
    <property type="entry name" value="WD40/YVTN_repeat-like_dom_sf"/>
</dbReference>
<dbReference type="PANTHER" id="PTHR15722:SF7">
    <property type="entry name" value="INTRAFLAGELLAR TRANSPORT PROTEIN 140 HOMOLOG"/>
    <property type="match status" value="1"/>
</dbReference>
<dbReference type="EMBL" id="BQXS01010813">
    <property type="protein sequence ID" value="GKT34451.1"/>
    <property type="molecule type" value="Genomic_DNA"/>
</dbReference>
<dbReference type="SUPFAM" id="SSF50978">
    <property type="entry name" value="WD40 repeat-like"/>
    <property type="match status" value="1"/>
</dbReference>
<gene>
    <name evidence="8" type="ORF">ADUPG1_007803</name>
</gene>
<evidence type="ECO:0000313" key="9">
    <source>
        <dbReference type="Proteomes" id="UP001057375"/>
    </source>
</evidence>
<organism evidence="8 9">
    <name type="scientific">Aduncisulcus paluster</name>
    <dbReference type="NCBI Taxonomy" id="2918883"/>
    <lineage>
        <taxon>Eukaryota</taxon>
        <taxon>Metamonada</taxon>
        <taxon>Carpediemonas-like organisms</taxon>
        <taxon>Aduncisulcus</taxon>
    </lineage>
</organism>
<proteinExistence type="predicted"/>
<feature type="compositionally biased region" description="Polar residues" evidence="6">
    <location>
        <begin position="459"/>
        <end position="471"/>
    </location>
</feature>
<dbReference type="Gene3D" id="1.25.40.470">
    <property type="match status" value="1"/>
</dbReference>
<feature type="region of interest" description="Disordered" evidence="6">
    <location>
        <begin position="448"/>
        <end position="474"/>
    </location>
</feature>
<keyword evidence="5" id="KW-0966">Cell projection</keyword>
<comment type="subcellular location">
    <subcellularLocation>
        <location evidence="1">Cell projection</location>
        <location evidence="1">Cilium</location>
    </subcellularLocation>
</comment>
<evidence type="ECO:0000256" key="3">
    <source>
        <dbReference type="ARBA" id="ARBA00022737"/>
    </source>
</evidence>
<dbReference type="InterPro" id="IPR036322">
    <property type="entry name" value="WD40_repeat_dom_sf"/>
</dbReference>
<keyword evidence="2" id="KW-0853">WD repeat</keyword>
<feature type="region of interest" description="Disordered" evidence="6">
    <location>
        <begin position="661"/>
        <end position="682"/>
    </location>
</feature>
<evidence type="ECO:0000256" key="4">
    <source>
        <dbReference type="ARBA" id="ARBA00023069"/>
    </source>
</evidence>
<feature type="compositionally biased region" description="Basic and acidic residues" evidence="6">
    <location>
        <begin position="666"/>
        <end position="682"/>
    </location>
</feature>
<keyword evidence="9" id="KW-1185">Reference proteome</keyword>
<dbReference type="InterPro" id="IPR001680">
    <property type="entry name" value="WD40_rpt"/>
</dbReference>
<evidence type="ECO:0000313" key="8">
    <source>
        <dbReference type="EMBL" id="GKT34451.1"/>
    </source>
</evidence>